<accession>A0ABP9ERL0</accession>
<proteinExistence type="predicted"/>
<feature type="region of interest" description="Disordered" evidence="1">
    <location>
        <begin position="50"/>
        <end position="84"/>
    </location>
</feature>
<evidence type="ECO:0000313" key="3">
    <source>
        <dbReference type="Proteomes" id="UP001501752"/>
    </source>
</evidence>
<organism evidence="2 3">
    <name type="scientific">Kitasatospora terrestris</name>
    <dbReference type="NCBI Taxonomy" id="258051"/>
    <lineage>
        <taxon>Bacteria</taxon>
        <taxon>Bacillati</taxon>
        <taxon>Actinomycetota</taxon>
        <taxon>Actinomycetes</taxon>
        <taxon>Kitasatosporales</taxon>
        <taxon>Streptomycetaceae</taxon>
        <taxon>Kitasatospora</taxon>
    </lineage>
</organism>
<name>A0ABP9ERL0_9ACTN</name>
<dbReference type="Proteomes" id="UP001501752">
    <property type="component" value="Unassembled WGS sequence"/>
</dbReference>
<comment type="caution">
    <text evidence="2">The sequence shown here is derived from an EMBL/GenBank/DDBJ whole genome shotgun (WGS) entry which is preliminary data.</text>
</comment>
<keyword evidence="3" id="KW-1185">Reference proteome</keyword>
<evidence type="ECO:0000256" key="1">
    <source>
        <dbReference type="SAM" id="MobiDB-lite"/>
    </source>
</evidence>
<reference evidence="3" key="1">
    <citation type="journal article" date="2019" name="Int. J. Syst. Evol. Microbiol.">
        <title>The Global Catalogue of Microorganisms (GCM) 10K type strain sequencing project: providing services to taxonomists for standard genome sequencing and annotation.</title>
        <authorList>
            <consortium name="The Broad Institute Genomics Platform"/>
            <consortium name="The Broad Institute Genome Sequencing Center for Infectious Disease"/>
            <person name="Wu L."/>
            <person name="Ma J."/>
        </authorList>
    </citation>
    <scope>NUCLEOTIDE SEQUENCE [LARGE SCALE GENOMIC DNA]</scope>
    <source>
        <strain evidence="3">JCM 13006</strain>
    </source>
</reference>
<evidence type="ECO:0000313" key="2">
    <source>
        <dbReference type="EMBL" id="GAA4885022.1"/>
    </source>
</evidence>
<dbReference type="EMBL" id="BAABIS010000001">
    <property type="protein sequence ID" value="GAA4885022.1"/>
    <property type="molecule type" value="Genomic_DNA"/>
</dbReference>
<protein>
    <submittedName>
        <fullName evidence="2">Uncharacterized protein</fullName>
    </submittedName>
</protein>
<gene>
    <name evidence="2" type="ORF">GCM10023235_77520</name>
</gene>
<sequence>MVRVRAGALSPPRRAKRVRAAVAPRVAATSFMVGRAPDLRVMPSIRGCRDGAAGTGGDGTWAPPARRGAGRRECCGGASGAAGG</sequence>